<sequence>MHSEEYYLYIIEEIGRLINEYKKITCPKAKLAIDKKLKLLGDELLV</sequence>
<gene>
    <name evidence="1" type="ORF">EV146_102422</name>
</gene>
<dbReference type="EMBL" id="SLVV01000002">
    <property type="protein sequence ID" value="TCN27469.1"/>
    <property type="molecule type" value="Genomic_DNA"/>
</dbReference>
<name>A0A4R2BMQ0_9BACI</name>
<evidence type="ECO:0000313" key="2">
    <source>
        <dbReference type="Proteomes" id="UP000295689"/>
    </source>
</evidence>
<protein>
    <submittedName>
        <fullName evidence="1">Uncharacterized protein</fullName>
    </submittedName>
</protein>
<comment type="caution">
    <text evidence="1">The sequence shown here is derived from an EMBL/GenBank/DDBJ whole genome shotgun (WGS) entry which is preliminary data.</text>
</comment>
<proteinExistence type="predicted"/>
<evidence type="ECO:0000313" key="1">
    <source>
        <dbReference type="EMBL" id="TCN27469.1"/>
    </source>
</evidence>
<dbReference type="AlphaFoldDB" id="A0A4R2BMQ0"/>
<accession>A0A4R2BMQ0</accession>
<organism evidence="1 2">
    <name type="scientific">Mesobacillus foraminis</name>
    <dbReference type="NCBI Taxonomy" id="279826"/>
    <lineage>
        <taxon>Bacteria</taxon>
        <taxon>Bacillati</taxon>
        <taxon>Bacillota</taxon>
        <taxon>Bacilli</taxon>
        <taxon>Bacillales</taxon>
        <taxon>Bacillaceae</taxon>
        <taxon>Mesobacillus</taxon>
    </lineage>
</organism>
<dbReference type="Proteomes" id="UP000295689">
    <property type="component" value="Unassembled WGS sequence"/>
</dbReference>
<keyword evidence="2" id="KW-1185">Reference proteome</keyword>
<reference evidence="1 2" key="1">
    <citation type="journal article" date="2015" name="Stand. Genomic Sci.">
        <title>Genomic Encyclopedia of Bacterial and Archaeal Type Strains, Phase III: the genomes of soil and plant-associated and newly described type strains.</title>
        <authorList>
            <person name="Whitman W.B."/>
            <person name="Woyke T."/>
            <person name="Klenk H.P."/>
            <person name="Zhou Y."/>
            <person name="Lilburn T.G."/>
            <person name="Beck B.J."/>
            <person name="De Vos P."/>
            <person name="Vandamme P."/>
            <person name="Eisen J.A."/>
            <person name="Garrity G."/>
            <person name="Hugenholtz P."/>
            <person name="Kyrpides N.C."/>
        </authorList>
    </citation>
    <scope>NUCLEOTIDE SEQUENCE [LARGE SCALE GENOMIC DNA]</scope>
    <source>
        <strain evidence="1 2">CV53</strain>
    </source>
</reference>